<dbReference type="Proteomes" id="UP000218437">
    <property type="component" value="Chromosome"/>
</dbReference>
<dbReference type="CDD" id="cd02440">
    <property type="entry name" value="AdoMet_MTases"/>
    <property type="match status" value="1"/>
</dbReference>
<evidence type="ECO:0000313" key="6">
    <source>
        <dbReference type="Proteomes" id="UP000218437"/>
    </source>
</evidence>
<dbReference type="KEGG" id="jsv:CNX70_17710"/>
<dbReference type="PANTHER" id="PTHR44942:SF4">
    <property type="entry name" value="METHYLTRANSFERASE TYPE 11 DOMAIN-CONTAINING PROTEIN"/>
    <property type="match status" value="1"/>
</dbReference>
<keyword evidence="2 5" id="KW-0489">Methyltransferase</keyword>
<evidence type="ECO:0000259" key="4">
    <source>
        <dbReference type="Pfam" id="PF08241"/>
    </source>
</evidence>
<keyword evidence="3 5" id="KW-0808">Transferase</keyword>
<dbReference type="PANTHER" id="PTHR44942">
    <property type="entry name" value="METHYLTRANSF_11 DOMAIN-CONTAINING PROTEIN"/>
    <property type="match status" value="1"/>
</dbReference>
<comment type="similarity">
    <text evidence="1">Belongs to the methyltransferase superfamily.</text>
</comment>
<dbReference type="Pfam" id="PF08241">
    <property type="entry name" value="Methyltransf_11"/>
    <property type="match status" value="1"/>
</dbReference>
<evidence type="ECO:0000256" key="3">
    <source>
        <dbReference type="ARBA" id="ARBA00022679"/>
    </source>
</evidence>
<evidence type="ECO:0000256" key="2">
    <source>
        <dbReference type="ARBA" id="ARBA00022603"/>
    </source>
</evidence>
<dbReference type="GO" id="GO:0032259">
    <property type="term" value="P:methylation"/>
    <property type="evidence" value="ECO:0007669"/>
    <property type="project" value="UniProtKB-KW"/>
</dbReference>
<dbReference type="AlphaFoldDB" id="A0A290WY41"/>
<dbReference type="EMBL" id="CP023422">
    <property type="protein sequence ID" value="ATD61794.1"/>
    <property type="molecule type" value="Genomic_DNA"/>
</dbReference>
<evidence type="ECO:0000256" key="1">
    <source>
        <dbReference type="ARBA" id="ARBA00008361"/>
    </source>
</evidence>
<dbReference type="InterPro" id="IPR013216">
    <property type="entry name" value="Methyltransf_11"/>
</dbReference>
<keyword evidence="6" id="KW-1185">Reference proteome</keyword>
<dbReference type="InterPro" id="IPR051052">
    <property type="entry name" value="Diverse_substrate_MTase"/>
</dbReference>
<dbReference type="InterPro" id="IPR029063">
    <property type="entry name" value="SAM-dependent_MTases_sf"/>
</dbReference>
<organism evidence="5 6">
    <name type="scientific">Janthinobacterium svalbardensis</name>
    <dbReference type="NCBI Taxonomy" id="368607"/>
    <lineage>
        <taxon>Bacteria</taxon>
        <taxon>Pseudomonadati</taxon>
        <taxon>Pseudomonadota</taxon>
        <taxon>Betaproteobacteria</taxon>
        <taxon>Burkholderiales</taxon>
        <taxon>Oxalobacteraceae</taxon>
        <taxon>Janthinobacterium</taxon>
    </lineage>
</organism>
<name>A0A290WY41_9BURK</name>
<dbReference type="Gene3D" id="3.40.50.150">
    <property type="entry name" value="Vaccinia Virus protein VP39"/>
    <property type="match status" value="1"/>
</dbReference>
<feature type="domain" description="Methyltransferase type 11" evidence="4">
    <location>
        <begin position="59"/>
        <end position="153"/>
    </location>
</feature>
<protein>
    <submittedName>
        <fullName evidence="5">SAM-dependent methyltransferase</fullName>
    </submittedName>
</protein>
<reference evidence="5 6" key="1">
    <citation type="submission" date="2017-09" db="EMBL/GenBank/DDBJ databases">
        <title>Complete genome sequence of Janthinobacterium svalbardensis PAMC 27463.</title>
        <authorList>
            <person name="Cho Y.-J."/>
            <person name="Cho A."/>
            <person name="Kim O.-S."/>
            <person name="Lee J.-I."/>
        </authorList>
    </citation>
    <scope>NUCLEOTIDE SEQUENCE [LARGE SCALE GENOMIC DNA]</scope>
    <source>
        <strain evidence="5 6">PAMC 27463</strain>
    </source>
</reference>
<dbReference type="RefSeq" id="WP_096235792.1">
    <property type="nucleotide sequence ID" value="NZ_CP023422.1"/>
</dbReference>
<sequence>MTPLTAAETYLQDFHQRQVGVTSAAFAHLPAHSAAGSWASSYDVLASLIPAIDTPLSVLDLACGDGHLLGLLATRQQNGLQLLGVDMSEAELAVARAALPPSVRLLQGRAQALDVPSASVDYLVSHMALMLMDDIEQVMQEIRRVLRPGSQFAAIVGRTFLLGEVNDVFMRVFKAIASDALPPLRFGDRRAGSEAGWRELLDAGFADVEFDDINVPWTPTPAALWAALLDTYDIDRLDDEDRQRLRSAFLDAVTPLQAGDGTIATGWGLRLVHARAA</sequence>
<gene>
    <name evidence="5" type="ORF">CNX70_17710</name>
</gene>
<accession>A0A290WY41</accession>
<dbReference type="GO" id="GO:0008757">
    <property type="term" value="F:S-adenosylmethionine-dependent methyltransferase activity"/>
    <property type="evidence" value="ECO:0007669"/>
    <property type="project" value="InterPro"/>
</dbReference>
<evidence type="ECO:0000313" key="5">
    <source>
        <dbReference type="EMBL" id="ATD61794.1"/>
    </source>
</evidence>
<dbReference type="SUPFAM" id="SSF53335">
    <property type="entry name" value="S-adenosyl-L-methionine-dependent methyltransferases"/>
    <property type="match status" value="1"/>
</dbReference>
<proteinExistence type="inferred from homology"/>